<dbReference type="GO" id="GO:0007431">
    <property type="term" value="P:salivary gland development"/>
    <property type="evidence" value="ECO:0007669"/>
    <property type="project" value="EnsemblMetazoa"/>
</dbReference>
<keyword evidence="4" id="KW-0132">Cell division</keyword>
<evidence type="ECO:0000313" key="10">
    <source>
        <dbReference type="EMBL" id="EDW28098.1"/>
    </source>
</evidence>
<dbReference type="GO" id="GO:0007064">
    <property type="term" value="P:mitotic sister chromatid cohesion"/>
    <property type="evidence" value="ECO:0007669"/>
    <property type="project" value="EnsemblMetazoa"/>
</dbReference>
<evidence type="ECO:0000256" key="6">
    <source>
        <dbReference type="ARBA" id="ARBA00023242"/>
    </source>
</evidence>
<feature type="compositionally biased region" description="Basic and acidic residues" evidence="8">
    <location>
        <begin position="194"/>
        <end position="205"/>
    </location>
</feature>
<feature type="domain" description="Sororin-like middle region" evidence="9">
    <location>
        <begin position="365"/>
        <end position="474"/>
    </location>
</feature>
<dbReference type="GO" id="GO:0060438">
    <property type="term" value="P:trachea development"/>
    <property type="evidence" value="ECO:0007669"/>
    <property type="project" value="EnsemblMetazoa"/>
</dbReference>
<evidence type="ECO:0000259" key="9">
    <source>
        <dbReference type="Pfam" id="PF09666"/>
    </source>
</evidence>
<feature type="compositionally biased region" description="Basic residues" evidence="8">
    <location>
        <begin position="642"/>
        <end position="653"/>
    </location>
</feature>
<gene>
    <name evidence="10" type="primary">Dper\GL27168</name>
    <name evidence="10" type="ORF">Dper_GL27168</name>
</gene>
<proteinExistence type="predicted"/>
<keyword evidence="3" id="KW-0158">Chromosome</keyword>
<evidence type="ECO:0000256" key="2">
    <source>
        <dbReference type="ARBA" id="ARBA00004286"/>
    </source>
</evidence>
<dbReference type="OrthoDB" id="8028148at2759"/>
<feature type="region of interest" description="Disordered" evidence="8">
    <location>
        <begin position="457"/>
        <end position="481"/>
    </location>
</feature>
<name>B4GZ80_DROPE</name>
<dbReference type="GO" id="GO:0005634">
    <property type="term" value="C:nucleus"/>
    <property type="evidence" value="ECO:0007669"/>
    <property type="project" value="UniProtKB-SubCell"/>
</dbReference>
<comment type="subcellular location">
    <subcellularLocation>
        <location evidence="2">Chromosome</location>
    </subcellularLocation>
    <subcellularLocation>
        <location evidence="1">Nucleus</location>
    </subcellularLocation>
</comment>
<feature type="compositionally biased region" description="Basic and acidic residues" evidence="8">
    <location>
        <begin position="104"/>
        <end position="115"/>
    </location>
</feature>
<feature type="compositionally biased region" description="Acidic residues" evidence="8">
    <location>
        <begin position="620"/>
        <end position="629"/>
    </location>
</feature>
<dbReference type="GO" id="GO:0007428">
    <property type="term" value="P:primary branching, open tracheal system"/>
    <property type="evidence" value="ECO:0007669"/>
    <property type="project" value="EnsemblMetazoa"/>
</dbReference>
<evidence type="ECO:0000256" key="5">
    <source>
        <dbReference type="ARBA" id="ARBA00022776"/>
    </source>
</evidence>
<evidence type="ECO:0000256" key="8">
    <source>
        <dbReference type="SAM" id="MobiDB-lite"/>
    </source>
</evidence>
<keyword evidence="11" id="KW-1185">Reference proteome</keyword>
<feature type="compositionally biased region" description="Basic residues" evidence="8">
    <location>
        <begin position="599"/>
        <end position="610"/>
    </location>
</feature>
<dbReference type="GO" id="GO:0071478">
    <property type="term" value="P:cellular response to radiation"/>
    <property type="evidence" value="ECO:0007669"/>
    <property type="project" value="EnsemblMetazoa"/>
</dbReference>
<dbReference type="AlphaFoldDB" id="B4GZ80"/>
<feature type="region of interest" description="Disordered" evidence="8">
    <location>
        <begin position="88"/>
        <end position="123"/>
    </location>
</feature>
<evidence type="ECO:0000256" key="7">
    <source>
        <dbReference type="ARBA" id="ARBA00023306"/>
    </source>
</evidence>
<dbReference type="InterPro" id="IPR057261">
    <property type="entry name" value="Sororin-like_M"/>
</dbReference>
<feature type="region of interest" description="Disordered" evidence="8">
    <location>
        <begin position="599"/>
        <end position="659"/>
    </location>
</feature>
<keyword evidence="7" id="KW-0131">Cell cycle</keyword>
<dbReference type="OMA" id="NSTMYVP"/>
<dbReference type="eggNOG" id="ENOG502TJUP">
    <property type="taxonomic scope" value="Eukaryota"/>
</dbReference>
<accession>B4GZ80</accession>
<protein>
    <submittedName>
        <fullName evidence="10">GL27168</fullName>
    </submittedName>
</protein>
<dbReference type="GO" id="GO:0043066">
    <property type="term" value="P:negative regulation of apoptotic process"/>
    <property type="evidence" value="ECO:0007669"/>
    <property type="project" value="EnsemblMetazoa"/>
</dbReference>
<evidence type="ECO:0000313" key="11">
    <source>
        <dbReference type="Proteomes" id="UP000008744"/>
    </source>
</evidence>
<feature type="region of interest" description="Disordered" evidence="8">
    <location>
        <begin position="353"/>
        <end position="384"/>
    </location>
</feature>
<feature type="region of interest" description="Disordered" evidence="8">
    <location>
        <begin position="223"/>
        <end position="244"/>
    </location>
</feature>
<dbReference type="PhylomeDB" id="B4GZ80"/>
<dbReference type="HOGENOM" id="CLU_021996_0_0_1"/>
<evidence type="ECO:0000256" key="1">
    <source>
        <dbReference type="ARBA" id="ARBA00004123"/>
    </source>
</evidence>
<dbReference type="EMBL" id="CH479198">
    <property type="protein sequence ID" value="EDW28098.1"/>
    <property type="molecule type" value="Genomic_DNA"/>
</dbReference>
<feature type="region of interest" description="Disordered" evidence="8">
    <location>
        <begin position="166"/>
        <end position="205"/>
    </location>
</feature>
<organism evidence="11">
    <name type="scientific">Drosophila persimilis</name>
    <name type="common">Fruit fly</name>
    <dbReference type="NCBI Taxonomy" id="7234"/>
    <lineage>
        <taxon>Eukaryota</taxon>
        <taxon>Metazoa</taxon>
        <taxon>Ecdysozoa</taxon>
        <taxon>Arthropoda</taxon>
        <taxon>Hexapoda</taxon>
        <taxon>Insecta</taxon>
        <taxon>Pterygota</taxon>
        <taxon>Neoptera</taxon>
        <taxon>Endopterygota</taxon>
        <taxon>Diptera</taxon>
        <taxon>Brachycera</taxon>
        <taxon>Muscomorpha</taxon>
        <taxon>Ephydroidea</taxon>
        <taxon>Drosophilidae</taxon>
        <taxon>Drosophila</taxon>
        <taxon>Sophophora</taxon>
    </lineage>
</organism>
<dbReference type="GO" id="GO:0000792">
    <property type="term" value="C:heterochromatin"/>
    <property type="evidence" value="ECO:0007669"/>
    <property type="project" value="EnsemblMetazoa"/>
</dbReference>
<evidence type="ECO:0000256" key="3">
    <source>
        <dbReference type="ARBA" id="ARBA00022454"/>
    </source>
</evidence>
<feature type="compositionally biased region" description="Polar residues" evidence="8">
    <location>
        <begin position="469"/>
        <end position="479"/>
    </location>
</feature>
<dbReference type="GO" id="GO:0051301">
    <property type="term" value="P:cell division"/>
    <property type="evidence" value="ECO:0007669"/>
    <property type="project" value="UniProtKB-KW"/>
</dbReference>
<feature type="compositionally biased region" description="Low complexity" evidence="8">
    <location>
        <begin position="90"/>
        <end position="103"/>
    </location>
</feature>
<reference evidence="10 11" key="1">
    <citation type="journal article" date="2007" name="Nature">
        <title>Evolution of genes and genomes on the Drosophila phylogeny.</title>
        <authorList>
            <consortium name="Drosophila 12 Genomes Consortium"/>
            <person name="Clark A.G."/>
            <person name="Eisen M.B."/>
            <person name="Smith D.R."/>
            <person name="Bergman C.M."/>
            <person name="Oliver B."/>
            <person name="Markow T.A."/>
            <person name="Kaufman T.C."/>
            <person name="Kellis M."/>
            <person name="Gelbart W."/>
            <person name="Iyer V.N."/>
            <person name="Pollard D.A."/>
            <person name="Sackton T.B."/>
            <person name="Larracuente A.M."/>
            <person name="Singh N.D."/>
            <person name="Abad J.P."/>
            <person name="Abt D.N."/>
            <person name="Adryan B."/>
            <person name="Aguade M."/>
            <person name="Akashi H."/>
            <person name="Anderson W.W."/>
            <person name="Aquadro C.F."/>
            <person name="Ardell D.H."/>
            <person name="Arguello R."/>
            <person name="Artieri C.G."/>
            <person name="Barbash D.A."/>
            <person name="Barker D."/>
            <person name="Barsanti P."/>
            <person name="Batterham P."/>
            <person name="Batzoglou S."/>
            <person name="Begun D."/>
            <person name="Bhutkar A."/>
            <person name="Blanco E."/>
            <person name="Bosak S.A."/>
            <person name="Bradley R.K."/>
            <person name="Brand A.D."/>
            <person name="Brent M.R."/>
            <person name="Brooks A.N."/>
            <person name="Brown R.H."/>
            <person name="Butlin R.K."/>
            <person name="Caggese C."/>
            <person name="Calvi B.R."/>
            <person name="Bernardo de Carvalho A."/>
            <person name="Caspi A."/>
            <person name="Castrezana S."/>
            <person name="Celniker S.E."/>
            <person name="Chang J.L."/>
            <person name="Chapple C."/>
            <person name="Chatterji S."/>
            <person name="Chinwalla A."/>
            <person name="Civetta A."/>
            <person name="Clifton S.W."/>
            <person name="Comeron J.M."/>
            <person name="Costello J.C."/>
            <person name="Coyne J.A."/>
            <person name="Daub J."/>
            <person name="David R.G."/>
            <person name="Delcher A.L."/>
            <person name="Delehaunty K."/>
            <person name="Do C.B."/>
            <person name="Ebling H."/>
            <person name="Edwards K."/>
            <person name="Eickbush T."/>
            <person name="Evans J.D."/>
            <person name="Filipski A."/>
            <person name="Findeiss S."/>
            <person name="Freyhult E."/>
            <person name="Fulton L."/>
            <person name="Fulton R."/>
            <person name="Garcia A.C."/>
            <person name="Gardiner A."/>
            <person name="Garfield D.A."/>
            <person name="Garvin B.E."/>
            <person name="Gibson G."/>
            <person name="Gilbert D."/>
            <person name="Gnerre S."/>
            <person name="Godfrey J."/>
            <person name="Good R."/>
            <person name="Gotea V."/>
            <person name="Gravely B."/>
            <person name="Greenberg A.J."/>
            <person name="Griffiths-Jones S."/>
            <person name="Gross S."/>
            <person name="Guigo R."/>
            <person name="Gustafson E.A."/>
            <person name="Haerty W."/>
            <person name="Hahn M.W."/>
            <person name="Halligan D.L."/>
            <person name="Halpern A.L."/>
            <person name="Halter G.M."/>
            <person name="Han M.V."/>
            <person name="Heger A."/>
            <person name="Hillier L."/>
            <person name="Hinrichs A.S."/>
            <person name="Holmes I."/>
            <person name="Hoskins R.A."/>
            <person name="Hubisz M.J."/>
            <person name="Hultmark D."/>
            <person name="Huntley M.A."/>
            <person name="Jaffe D.B."/>
            <person name="Jagadeeshan S."/>
            <person name="Jeck W.R."/>
            <person name="Johnson J."/>
            <person name="Jones C.D."/>
            <person name="Jordan W.C."/>
            <person name="Karpen G.H."/>
            <person name="Kataoka E."/>
            <person name="Keightley P.D."/>
            <person name="Kheradpour P."/>
            <person name="Kirkness E.F."/>
            <person name="Koerich L.B."/>
            <person name="Kristiansen K."/>
            <person name="Kudrna D."/>
            <person name="Kulathinal R.J."/>
            <person name="Kumar S."/>
            <person name="Kwok R."/>
            <person name="Lander E."/>
            <person name="Langley C.H."/>
            <person name="Lapoint R."/>
            <person name="Lazzaro B.P."/>
            <person name="Lee S.J."/>
            <person name="Levesque L."/>
            <person name="Li R."/>
            <person name="Lin C.F."/>
            <person name="Lin M.F."/>
            <person name="Lindblad-Toh K."/>
            <person name="Llopart A."/>
            <person name="Long M."/>
            <person name="Low L."/>
            <person name="Lozovsky E."/>
            <person name="Lu J."/>
            <person name="Luo M."/>
            <person name="Machado C.A."/>
            <person name="Makalowski W."/>
            <person name="Marzo M."/>
            <person name="Matsuda M."/>
            <person name="Matzkin L."/>
            <person name="McAllister B."/>
            <person name="McBride C.S."/>
            <person name="McKernan B."/>
            <person name="McKernan K."/>
            <person name="Mendez-Lago M."/>
            <person name="Minx P."/>
            <person name="Mollenhauer M.U."/>
            <person name="Montooth K."/>
            <person name="Mount S.M."/>
            <person name="Mu X."/>
            <person name="Myers E."/>
            <person name="Negre B."/>
            <person name="Newfeld S."/>
            <person name="Nielsen R."/>
            <person name="Noor M.A."/>
            <person name="O'Grady P."/>
            <person name="Pachter L."/>
            <person name="Papaceit M."/>
            <person name="Parisi M.J."/>
            <person name="Parisi M."/>
            <person name="Parts L."/>
            <person name="Pedersen J.S."/>
            <person name="Pesole G."/>
            <person name="Phillippy A.M."/>
            <person name="Ponting C.P."/>
            <person name="Pop M."/>
            <person name="Porcelli D."/>
            <person name="Powell J.R."/>
            <person name="Prohaska S."/>
            <person name="Pruitt K."/>
            <person name="Puig M."/>
            <person name="Quesneville H."/>
            <person name="Ram K.R."/>
            <person name="Rand D."/>
            <person name="Rasmussen M.D."/>
            <person name="Reed L.K."/>
            <person name="Reenan R."/>
            <person name="Reily A."/>
            <person name="Remington K.A."/>
            <person name="Rieger T.T."/>
            <person name="Ritchie M.G."/>
            <person name="Robin C."/>
            <person name="Rogers Y.H."/>
            <person name="Rohde C."/>
            <person name="Rozas J."/>
            <person name="Rubenfield M.J."/>
            <person name="Ruiz A."/>
            <person name="Russo S."/>
            <person name="Salzberg S.L."/>
            <person name="Sanchez-Gracia A."/>
            <person name="Saranga D.J."/>
            <person name="Sato H."/>
            <person name="Schaeffer S.W."/>
            <person name="Schatz M.C."/>
            <person name="Schlenke T."/>
            <person name="Schwartz R."/>
            <person name="Segarra C."/>
            <person name="Singh R.S."/>
            <person name="Sirot L."/>
            <person name="Sirota M."/>
            <person name="Sisneros N.B."/>
            <person name="Smith C.D."/>
            <person name="Smith T.F."/>
            <person name="Spieth J."/>
            <person name="Stage D.E."/>
            <person name="Stark A."/>
            <person name="Stephan W."/>
            <person name="Strausberg R.L."/>
            <person name="Strempel S."/>
            <person name="Sturgill D."/>
            <person name="Sutton G."/>
            <person name="Sutton G.G."/>
            <person name="Tao W."/>
            <person name="Teichmann S."/>
            <person name="Tobari Y.N."/>
            <person name="Tomimura Y."/>
            <person name="Tsolas J.M."/>
            <person name="Valente V.L."/>
            <person name="Venter E."/>
            <person name="Venter J.C."/>
            <person name="Vicario S."/>
            <person name="Vieira F.G."/>
            <person name="Vilella A.J."/>
            <person name="Villasante A."/>
            <person name="Walenz B."/>
            <person name="Wang J."/>
            <person name="Wasserman M."/>
            <person name="Watts T."/>
            <person name="Wilson D."/>
            <person name="Wilson R.K."/>
            <person name="Wing R.A."/>
            <person name="Wolfner M.F."/>
            <person name="Wong A."/>
            <person name="Wong G.K."/>
            <person name="Wu C.I."/>
            <person name="Wu G."/>
            <person name="Yamamoto D."/>
            <person name="Yang H.P."/>
            <person name="Yang S.P."/>
            <person name="Yorke J.A."/>
            <person name="Yoshida K."/>
            <person name="Zdobnov E."/>
            <person name="Zhang P."/>
            <person name="Zhang Y."/>
            <person name="Zimin A.V."/>
            <person name="Baldwin J."/>
            <person name="Abdouelleil A."/>
            <person name="Abdulkadir J."/>
            <person name="Abebe A."/>
            <person name="Abera B."/>
            <person name="Abreu J."/>
            <person name="Acer S.C."/>
            <person name="Aftuck L."/>
            <person name="Alexander A."/>
            <person name="An P."/>
            <person name="Anderson E."/>
            <person name="Anderson S."/>
            <person name="Arachi H."/>
            <person name="Azer M."/>
            <person name="Bachantsang P."/>
            <person name="Barry A."/>
            <person name="Bayul T."/>
            <person name="Berlin A."/>
            <person name="Bessette D."/>
            <person name="Bloom T."/>
            <person name="Blye J."/>
            <person name="Boguslavskiy L."/>
            <person name="Bonnet C."/>
            <person name="Boukhgalter B."/>
            <person name="Bourzgui I."/>
            <person name="Brown A."/>
            <person name="Cahill P."/>
            <person name="Channer S."/>
            <person name="Cheshatsang Y."/>
            <person name="Chuda L."/>
            <person name="Citroen M."/>
            <person name="Collymore A."/>
            <person name="Cooke P."/>
            <person name="Costello M."/>
            <person name="D'Aco K."/>
            <person name="Daza R."/>
            <person name="De Haan G."/>
            <person name="DeGray S."/>
            <person name="DeMaso C."/>
            <person name="Dhargay N."/>
            <person name="Dooley K."/>
            <person name="Dooley E."/>
            <person name="Doricent M."/>
            <person name="Dorje P."/>
            <person name="Dorjee K."/>
            <person name="Dupes A."/>
            <person name="Elong R."/>
            <person name="Falk J."/>
            <person name="Farina A."/>
            <person name="Faro S."/>
            <person name="Ferguson D."/>
            <person name="Fisher S."/>
            <person name="Foley C.D."/>
            <person name="Franke A."/>
            <person name="Friedrich D."/>
            <person name="Gadbois L."/>
            <person name="Gearin G."/>
            <person name="Gearin C.R."/>
            <person name="Giannoukos G."/>
            <person name="Goode T."/>
            <person name="Graham J."/>
            <person name="Grandbois E."/>
            <person name="Grewal S."/>
            <person name="Gyaltsen K."/>
            <person name="Hafez N."/>
            <person name="Hagos B."/>
            <person name="Hall J."/>
            <person name="Henson C."/>
            <person name="Hollinger A."/>
            <person name="Honan T."/>
            <person name="Huard M.D."/>
            <person name="Hughes L."/>
            <person name="Hurhula B."/>
            <person name="Husby M.E."/>
            <person name="Kamat A."/>
            <person name="Kanga B."/>
            <person name="Kashin S."/>
            <person name="Khazanovich D."/>
            <person name="Kisner P."/>
            <person name="Lance K."/>
            <person name="Lara M."/>
            <person name="Lee W."/>
            <person name="Lennon N."/>
            <person name="Letendre F."/>
            <person name="LeVine R."/>
            <person name="Lipovsky A."/>
            <person name="Liu X."/>
            <person name="Liu J."/>
            <person name="Liu S."/>
            <person name="Lokyitsang T."/>
            <person name="Lokyitsang Y."/>
            <person name="Lubonja R."/>
            <person name="Lui A."/>
            <person name="MacDonald P."/>
            <person name="Magnisalis V."/>
            <person name="Maru K."/>
            <person name="Matthews C."/>
            <person name="McCusker W."/>
            <person name="McDonough S."/>
            <person name="Mehta T."/>
            <person name="Meldrim J."/>
            <person name="Meneus L."/>
            <person name="Mihai O."/>
            <person name="Mihalev A."/>
            <person name="Mihova T."/>
            <person name="Mittelman R."/>
            <person name="Mlenga V."/>
            <person name="Montmayeur A."/>
            <person name="Mulrain L."/>
            <person name="Navidi A."/>
            <person name="Naylor J."/>
            <person name="Negash T."/>
            <person name="Nguyen T."/>
            <person name="Nguyen N."/>
            <person name="Nicol R."/>
            <person name="Norbu C."/>
            <person name="Norbu N."/>
            <person name="Novod N."/>
            <person name="O'Neill B."/>
            <person name="Osman S."/>
            <person name="Markiewicz E."/>
            <person name="Oyono O.L."/>
            <person name="Patti C."/>
            <person name="Phunkhang P."/>
            <person name="Pierre F."/>
            <person name="Priest M."/>
            <person name="Raghuraman S."/>
            <person name="Rege F."/>
            <person name="Reyes R."/>
            <person name="Rise C."/>
            <person name="Rogov P."/>
            <person name="Ross K."/>
            <person name="Ryan E."/>
            <person name="Settipalli S."/>
            <person name="Shea T."/>
            <person name="Sherpa N."/>
            <person name="Shi L."/>
            <person name="Shih D."/>
            <person name="Sparrow T."/>
            <person name="Spaulding J."/>
            <person name="Stalker J."/>
            <person name="Stange-Thomann N."/>
            <person name="Stavropoulos S."/>
            <person name="Stone C."/>
            <person name="Strader C."/>
            <person name="Tesfaye S."/>
            <person name="Thomson T."/>
            <person name="Thoulutsang Y."/>
            <person name="Thoulutsang D."/>
            <person name="Topham K."/>
            <person name="Topping I."/>
            <person name="Tsamla T."/>
            <person name="Vassiliev H."/>
            <person name="Vo A."/>
            <person name="Wangchuk T."/>
            <person name="Wangdi T."/>
            <person name="Weiand M."/>
            <person name="Wilkinson J."/>
            <person name="Wilson A."/>
            <person name="Yadav S."/>
            <person name="Young G."/>
            <person name="Yu Q."/>
            <person name="Zembek L."/>
            <person name="Zhong D."/>
            <person name="Zimmer A."/>
            <person name="Zwirko Z."/>
            <person name="Jaffe D.B."/>
            <person name="Alvarez P."/>
            <person name="Brockman W."/>
            <person name="Butler J."/>
            <person name="Chin C."/>
            <person name="Gnerre S."/>
            <person name="Grabherr M."/>
            <person name="Kleber M."/>
            <person name="Mauceli E."/>
            <person name="MacCallum I."/>
        </authorList>
    </citation>
    <scope>NUCLEOTIDE SEQUENCE [LARGE SCALE GENOMIC DNA]</scope>
    <source>
        <strain evidence="11">MSH-3 / Tucson 14011-0111.49</strain>
    </source>
</reference>
<keyword evidence="5" id="KW-0498">Mitosis</keyword>
<dbReference type="Proteomes" id="UP000008744">
    <property type="component" value="Unassembled WGS sequence"/>
</dbReference>
<dbReference type="Pfam" id="PF09666">
    <property type="entry name" value="Sororin_middle"/>
    <property type="match status" value="1"/>
</dbReference>
<sequence length="684" mass="76016">MCVSRTQINVTGANLPNATISPFRIRIKKLPVPKPVETATPVQPTTVSPVQVRLKRIRLAKPAETAASAPPTTTTPVRVRIKRIPLAKPAETATSAQSTTTQAERGHRFFHRDQPPTRSRSSVTRNVYEFLSQSQIEDDKNREDPAADIIKKMVSAGKACVMIRSKKDGRQRAKPVKKVRPVGKRRQCSLKNLESSKSKEGTPEKRIPLAPAAAALSPILEPDNDVIGSSDSEAPNAGPFQVSVSVHSPPQARFSVQRNASTHHPNTPPLHDGAYSHLARSVLLNETKTHYPTNSIERRRQLVNMARKFVSTPLRPITFNVDQHVYVPDEAAAAGPVGDPPNEESICPALDEQSLGSNANDSNEENLPPTVAHKTPTTANDQEDAENVENVVHLPNPRRTLQERAPLKDINVLDVVVLPSWKKNIQTTPITPTKATTPAMTSSPANQFFGFDEFLEEENSPKRRRTERNTTVHTPSKSGNLFGFEEFLEGDEAAESRGSTSAPQNVTLHEKLQRLKQLRPTEKELPQVSTAPLRRAGDCFGELQPQQRDIRDVLCSTMLSETTKRQPALAADESAGLFKDSEPDLETTFDAKAHRRTYVKEKPKRKRKQRVQVLYIDSGSSEDEDGENEPDSRDNSVESPKKRGPGPRQKRPRKDVEHEAKLQEFITSFNKECEEVQNYSLVIE</sequence>
<evidence type="ECO:0000256" key="4">
    <source>
        <dbReference type="ARBA" id="ARBA00022618"/>
    </source>
</evidence>
<feature type="compositionally biased region" description="Basic residues" evidence="8">
    <location>
        <begin position="172"/>
        <end position="188"/>
    </location>
</feature>
<keyword evidence="6" id="KW-0539">Nucleus</keyword>
<feature type="compositionally biased region" description="Basic and acidic residues" evidence="8">
    <location>
        <begin position="630"/>
        <end position="641"/>
    </location>
</feature>